<dbReference type="SUPFAM" id="SSF56645">
    <property type="entry name" value="Acyl-CoA dehydrogenase NM domain-like"/>
    <property type="match status" value="1"/>
</dbReference>
<evidence type="ECO:0000256" key="4">
    <source>
        <dbReference type="ARBA" id="ARBA00022827"/>
    </source>
</evidence>
<dbReference type="RefSeq" id="WP_156713563.1">
    <property type="nucleotide sequence ID" value="NZ_WPHG01000003.1"/>
</dbReference>
<dbReference type="InterPro" id="IPR009100">
    <property type="entry name" value="AcylCoA_DH/oxidase_NM_dom_sf"/>
</dbReference>
<evidence type="ECO:0000259" key="7">
    <source>
        <dbReference type="Pfam" id="PF00441"/>
    </source>
</evidence>
<evidence type="ECO:0000259" key="9">
    <source>
        <dbReference type="Pfam" id="PF02771"/>
    </source>
</evidence>
<dbReference type="InterPro" id="IPR046373">
    <property type="entry name" value="Acyl-CoA_Oxase/DH_mid-dom_sf"/>
</dbReference>
<dbReference type="Gene3D" id="1.10.540.10">
    <property type="entry name" value="Acyl-CoA dehydrogenase/oxidase, N-terminal domain"/>
    <property type="match status" value="1"/>
</dbReference>
<protein>
    <submittedName>
        <fullName evidence="10">Pimeloyl-CoA dehydrogenase large subunit</fullName>
    </submittedName>
</protein>
<evidence type="ECO:0000259" key="8">
    <source>
        <dbReference type="Pfam" id="PF02770"/>
    </source>
</evidence>
<dbReference type="FunFam" id="2.40.110.10:FF:000011">
    <property type="entry name" value="Acyl-CoA dehydrogenase FadE34"/>
    <property type="match status" value="1"/>
</dbReference>
<dbReference type="AlphaFoldDB" id="A0A844QGW2"/>
<dbReference type="InterPro" id="IPR036250">
    <property type="entry name" value="AcylCo_DH-like_C"/>
</dbReference>
<evidence type="ECO:0000256" key="3">
    <source>
        <dbReference type="ARBA" id="ARBA00022630"/>
    </source>
</evidence>
<gene>
    <name evidence="10" type="ORF">GN330_15505</name>
</gene>
<dbReference type="Pfam" id="PF00441">
    <property type="entry name" value="Acyl-CoA_dh_1"/>
    <property type="match status" value="1"/>
</dbReference>
<evidence type="ECO:0000313" key="10">
    <source>
        <dbReference type="EMBL" id="MVA98652.1"/>
    </source>
</evidence>
<dbReference type="Pfam" id="PF02770">
    <property type="entry name" value="Acyl-CoA_dh_M"/>
    <property type="match status" value="1"/>
</dbReference>
<accession>A0A844QGW2</accession>
<dbReference type="InterPro" id="IPR009075">
    <property type="entry name" value="AcylCo_DH/oxidase_C"/>
</dbReference>
<comment type="cofactor">
    <cofactor evidence="1 6">
        <name>FAD</name>
        <dbReference type="ChEBI" id="CHEBI:57692"/>
    </cofactor>
</comment>
<dbReference type="Gene3D" id="1.20.140.10">
    <property type="entry name" value="Butyryl-CoA Dehydrogenase, subunit A, domain 3"/>
    <property type="match status" value="1"/>
</dbReference>
<keyword evidence="5 6" id="KW-0560">Oxidoreductase</keyword>
<dbReference type="InterPro" id="IPR052161">
    <property type="entry name" value="Mycobact_Acyl-CoA_DH"/>
</dbReference>
<dbReference type="PANTHER" id="PTHR43292:SF3">
    <property type="entry name" value="ACYL-COA DEHYDROGENASE FADE29"/>
    <property type="match status" value="1"/>
</dbReference>
<dbReference type="GO" id="GO:0005886">
    <property type="term" value="C:plasma membrane"/>
    <property type="evidence" value="ECO:0007669"/>
    <property type="project" value="TreeGrafter"/>
</dbReference>
<evidence type="ECO:0000256" key="1">
    <source>
        <dbReference type="ARBA" id="ARBA00001974"/>
    </source>
</evidence>
<feature type="domain" description="Acyl-CoA oxidase/dehydrogenase middle" evidence="8">
    <location>
        <begin position="125"/>
        <end position="219"/>
    </location>
</feature>
<name>A0A844QGW2_9HYPH</name>
<dbReference type="SUPFAM" id="SSF47203">
    <property type="entry name" value="Acyl-CoA dehydrogenase C-terminal domain-like"/>
    <property type="match status" value="1"/>
</dbReference>
<evidence type="ECO:0000256" key="5">
    <source>
        <dbReference type="ARBA" id="ARBA00023002"/>
    </source>
</evidence>
<keyword evidence="11" id="KW-1185">Reference proteome</keyword>
<dbReference type="InterPro" id="IPR006091">
    <property type="entry name" value="Acyl-CoA_Oxase/DH_mid-dom"/>
</dbReference>
<keyword evidence="3 6" id="KW-0285">Flavoprotein</keyword>
<dbReference type="EMBL" id="WPHG01000003">
    <property type="protein sequence ID" value="MVA98652.1"/>
    <property type="molecule type" value="Genomic_DNA"/>
</dbReference>
<feature type="domain" description="Acyl-CoA dehydrogenase/oxidase C-terminal" evidence="7">
    <location>
        <begin position="231"/>
        <end position="388"/>
    </location>
</feature>
<comment type="similarity">
    <text evidence="2 6">Belongs to the acyl-CoA dehydrogenase family.</text>
</comment>
<dbReference type="InterPro" id="IPR013786">
    <property type="entry name" value="AcylCoA_DH/ox_N"/>
</dbReference>
<dbReference type="GO" id="GO:0050660">
    <property type="term" value="F:flavin adenine dinucleotide binding"/>
    <property type="evidence" value="ECO:0007669"/>
    <property type="project" value="InterPro"/>
</dbReference>
<evidence type="ECO:0000313" key="11">
    <source>
        <dbReference type="Proteomes" id="UP000463224"/>
    </source>
</evidence>
<evidence type="ECO:0000256" key="6">
    <source>
        <dbReference type="RuleBase" id="RU362125"/>
    </source>
</evidence>
<keyword evidence="4 6" id="KW-0274">FAD</keyword>
<dbReference type="PANTHER" id="PTHR43292">
    <property type="entry name" value="ACYL-COA DEHYDROGENASE"/>
    <property type="match status" value="1"/>
</dbReference>
<proteinExistence type="inferred from homology"/>
<feature type="domain" description="Acyl-CoA dehydrogenase/oxidase N-terminal" evidence="9">
    <location>
        <begin position="6"/>
        <end position="117"/>
    </location>
</feature>
<dbReference type="Proteomes" id="UP000463224">
    <property type="component" value="Unassembled WGS sequence"/>
</dbReference>
<sequence>MTMIFTDDDKAFSAEVRTYLSDNLPAELARKVRYNQRLTRDDYTSWQDVLAARNWHAVGWPASAGGPGLTQTQRYLFEREYGALSCPHPCQFGIAMAGPVIFTFGNDEQKARFLPGIRENKDFWCQGYSEPGAGSDLAALKTTAVREGDHYRVNGQKIWTTWANWADWMFCLVKTDLEVKPQRGISFLLIDMRSPGITVRPIKTIDGDEEFNEVFFNDVLVPVENRIGEEGQGWTYAKFLLEFERFSMSGAARSRRVLSEIRADAEALGKADDARVAERLTRLEIELLALEHMELHLLARSVGGENPGPEASKLKIRGTEIAQALSRLRVDLHAEDCLVHSEAFLDASEPSDNPSAMGAIATYLNQRKLTIWGGSNEVQRMILAKQILELG</sequence>
<comment type="caution">
    <text evidence="10">The sequence shown here is derived from an EMBL/GenBank/DDBJ whole genome shotgun (WGS) entry which is preliminary data.</text>
</comment>
<dbReference type="InterPro" id="IPR037069">
    <property type="entry name" value="AcylCoA_DH/ox_N_sf"/>
</dbReference>
<dbReference type="Gene3D" id="2.40.110.10">
    <property type="entry name" value="Butyryl-CoA Dehydrogenase, subunit A, domain 2"/>
    <property type="match status" value="1"/>
</dbReference>
<evidence type="ECO:0000256" key="2">
    <source>
        <dbReference type="ARBA" id="ARBA00009347"/>
    </source>
</evidence>
<dbReference type="GO" id="GO:0016627">
    <property type="term" value="F:oxidoreductase activity, acting on the CH-CH group of donors"/>
    <property type="evidence" value="ECO:0007669"/>
    <property type="project" value="InterPro"/>
</dbReference>
<reference evidence="10 11" key="1">
    <citation type="submission" date="2019-12" db="EMBL/GenBank/DDBJ databases">
        <title>Nitratireductor arenosus sp. nov., Isolated from sea sand, Jeju island, South Korea.</title>
        <authorList>
            <person name="Kim W."/>
        </authorList>
    </citation>
    <scope>NUCLEOTIDE SEQUENCE [LARGE SCALE GENOMIC DNA]</scope>
    <source>
        <strain evidence="10 11">CAU 1489</strain>
    </source>
</reference>
<organism evidence="10 11">
    <name type="scientific">Nitratireductor arenosus</name>
    <dbReference type="NCBI Taxonomy" id="2682096"/>
    <lineage>
        <taxon>Bacteria</taxon>
        <taxon>Pseudomonadati</taxon>
        <taxon>Pseudomonadota</taxon>
        <taxon>Alphaproteobacteria</taxon>
        <taxon>Hyphomicrobiales</taxon>
        <taxon>Phyllobacteriaceae</taxon>
        <taxon>Nitratireductor</taxon>
    </lineage>
</organism>
<dbReference type="Pfam" id="PF02771">
    <property type="entry name" value="Acyl-CoA_dh_N"/>
    <property type="match status" value="1"/>
</dbReference>